<name>A0A0F9BS72_9ZZZZ</name>
<evidence type="ECO:0000313" key="1">
    <source>
        <dbReference type="EMBL" id="KKL16697.1"/>
    </source>
</evidence>
<comment type="caution">
    <text evidence="1">The sequence shown here is derived from an EMBL/GenBank/DDBJ whole genome shotgun (WGS) entry which is preliminary data.</text>
</comment>
<evidence type="ECO:0008006" key="2">
    <source>
        <dbReference type="Google" id="ProtNLM"/>
    </source>
</evidence>
<protein>
    <recommendedName>
        <fullName evidence="2">Activator of Hsp90 ATPase 1 family protein</fullName>
    </recommendedName>
</protein>
<sequence>MKPGEVLAKIRSFFVYHNIGYEKLNDQEILGPQGSSLSTHFFGGWLMSPANLPKKINIKLKTADHTVKIETRITETLGLEKMNDSLRGEHEEYFIELLDALKKEIPPST</sequence>
<gene>
    <name evidence="1" type="ORF">LCGC14_2492970</name>
</gene>
<proteinExistence type="predicted"/>
<organism evidence="1">
    <name type="scientific">marine sediment metagenome</name>
    <dbReference type="NCBI Taxonomy" id="412755"/>
    <lineage>
        <taxon>unclassified sequences</taxon>
        <taxon>metagenomes</taxon>
        <taxon>ecological metagenomes</taxon>
    </lineage>
</organism>
<accession>A0A0F9BS72</accession>
<reference evidence="1" key="1">
    <citation type="journal article" date="2015" name="Nature">
        <title>Complex archaea that bridge the gap between prokaryotes and eukaryotes.</title>
        <authorList>
            <person name="Spang A."/>
            <person name="Saw J.H."/>
            <person name="Jorgensen S.L."/>
            <person name="Zaremba-Niedzwiedzka K."/>
            <person name="Martijn J."/>
            <person name="Lind A.E."/>
            <person name="van Eijk R."/>
            <person name="Schleper C."/>
            <person name="Guy L."/>
            <person name="Ettema T.J."/>
        </authorList>
    </citation>
    <scope>NUCLEOTIDE SEQUENCE</scope>
</reference>
<dbReference type="AlphaFoldDB" id="A0A0F9BS72"/>
<dbReference type="EMBL" id="LAZR01039560">
    <property type="protein sequence ID" value="KKL16697.1"/>
    <property type="molecule type" value="Genomic_DNA"/>
</dbReference>